<sequence length="315" mass="35835">MPRDFIRVKSYPILSAIGLLFCFVQTIPADTVLLKDGRRLENVKTVLKEDHVLAEDESGKTEKIDPAQIEKITLGEIKRRPALPENRKKIRVSLWGTAWSSRVHEDPSLQRVYSPQELVETTMYVDPYLERNYRVNVRTIAFQIEYKKDVRNGFSLALEQSTFSFPSRGLPPLIPLWINMNLGGTQSYAALTFLPTLSLLSNSSWDEYRVSREQTGKFSIGTLSLSPSYKYYYPITDSIRWFSQIGFGIGRSYQGGIYSKAVLQDVVFLGSGFQIEFDPYFFHVGLQYRATTLHAGPDTYRFTEPQISAGLGIGL</sequence>
<dbReference type="RefSeq" id="WP_100764979.1">
    <property type="nucleotide sequence ID" value="NZ_NPEF02000015.1"/>
</dbReference>
<accession>A0A2N0B9I9</accession>
<keyword evidence="3" id="KW-1185">Reference proteome</keyword>
<name>A0A2N0B9I9_9LEPT</name>
<protein>
    <submittedName>
        <fullName evidence="2">Uncharacterized protein</fullName>
    </submittedName>
</protein>
<dbReference type="OrthoDB" id="344156at2"/>
<organism evidence="2">
    <name type="scientific">Leptospira ellisii</name>
    <dbReference type="NCBI Taxonomy" id="2023197"/>
    <lineage>
        <taxon>Bacteria</taxon>
        <taxon>Pseudomonadati</taxon>
        <taxon>Spirochaetota</taxon>
        <taxon>Spirochaetia</taxon>
        <taxon>Leptospirales</taxon>
        <taxon>Leptospiraceae</taxon>
        <taxon>Leptospira</taxon>
    </lineage>
</organism>
<gene>
    <name evidence="1" type="ORF">CH379_013475</name>
    <name evidence="2" type="ORF">CH379_09020</name>
</gene>
<dbReference type="EMBL" id="NPEF02000015">
    <property type="protein sequence ID" value="MDV6236635.1"/>
    <property type="molecule type" value="Genomic_DNA"/>
</dbReference>
<reference evidence="2" key="1">
    <citation type="submission" date="2017-07" db="EMBL/GenBank/DDBJ databases">
        <title>Leptospira spp. isolated from tropical soils.</title>
        <authorList>
            <person name="Thibeaux R."/>
            <person name="Iraola G."/>
            <person name="Ferres I."/>
            <person name="Bierque E."/>
            <person name="Girault D."/>
            <person name="Soupe-Gilbert M.-E."/>
            <person name="Picardeau M."/>
            <person name="Goarant C."/>
        </authorList>
    </citation>
    <scope>NUCLEOTIDE SEQUENCE [LARGE SCALE GENOMIC DNA]</scope>
    <source>
        <strain evidence="2">ATI7-C-A5</strain>
    </source>
</reference>
<reference evidence="1 3" key="2">
    <citation type="journal article" date="2018" name="Microb. Genom.">
        <title>Deciphering the unexplored Leptospira diversity from soils uncovers genomic evolution to virulence.</title>
        <authorList>
            <person name="Thibeaux R."/>
            <person name="Iraola G."/>
            <person name="Ferres I."/>
            <person name="Bierque E."/>
            <person name="Girault D."/>
            <person name="Soupe-Gilbert M.E."/>
            <person name="Picardeau M."/>
            <person name="Goarant C."/>
        </authorList>
    </citation>
    <scope>NUCLEOTIDE SEQUENCE [LARGE SCALE GENOMIC DNA]</scope>
    <source>
        <strain evidence="1 3">ATI7-C-A5</strain>
    </source>
</reference>
<comment type="caution">
    <text evidence="2">The sequence shown here is derived from an EMBL/GenBank/DDBJ whole genome shotgun (WGS) entry which is preliminary data.</text>
</comment>
<reference evidence="1" key="3">
    <citation type="submission" date="2023-10" db="EMBL/GenBank/DDBJ databases">
        <authorList>
            <person name="Picardeau M."/>
            <person name="Thibeaux R."/>
        </authorList>
    </citation>
    <scope>NUCLEOTIDE SEQUENCE</scope>
    <source>
        <strain evidence="1">ATI7-C-A5</strain>
    </source>
</reference>
<dbReference type="Proteomes" id="UP000232122">
    <property type="component" value="Unassembled WGS sequence"/>
</dbReference>
<dbReference type="AlphaFoldDB" id="A0A2N0B9I9"/>
<evidence type="ECO:0000313" key="1">
    <source>
        <dbReference type="EMBL" id="MDV6236635.1"/>
    </source>
</evidence>
<dbReference type="EMBL" id="NPEF01000075">
    <property type="protein sequence ID" value="PJZ93212.1"/>
    <property type="molecule type" value="Genomic_DNA"/>
</dbReference>
<evidence type="ECO:0000313" key="2">
    <source>
        <dbReference type="EMBL" id="PJZ93212.1"/>
    </source>
</evidence>
<evidence type="ECO:0000313" key="3">
    <source>
        <dbReference type="Proteomes" id="UP000232122"/>
    </source>
</evidence>
<proteinExistence type="predicted"/>